<dbReference type="PANTHER" id="PTHR43214">
    <property type="entry name" value="TWO-COMPONENT RESPONSE REGULATOR"/>
    <property type="match status" value="1"/>
</dbReference>
<reference evidence="8 9" key="1">
    <citation type="submission" date="2018-08" db="EMBL/GenBank/DDBJ databases">
        <title>Meiothermus terrae DSM 26712 genome sequencing project.</title>
        <authorList>
            <person name="Da Costa M.S."/>
            <person name="Albuquerque L."/>
            <person name="Raposo P."/>
            <person name="Froufe H.J.C."/>
            <person name="Barroso C.S."/>
            <person name="Egas C."/>
        </authorList>
    </citation>
    <scope>NUCLEOTIDE SEQUENCE [LARGE SCALE GENOMIC DNA]</scope>
    <source>
        <strain evidence="8 9">DSM 26712</strain>
    </source>
</reference>
<proteinExistence type="predicted"/>
<dbReference type="SMART" id="SM00448">
    <property type="entry name" value="REC"/>
    <property type="match status" value="1"/>
</dbReference>
<evidence type="ECO:0000259" key="6">
    <source>
        <dbReference type="PROSITE" id="PS50043"/>
    </source>
</evidence>
<evidence type="ECO:0000259" key="7">
    <source>
        <dbReference type="PROSITE" id="PS50110"/>
    </source>
</evidence>
<comment type="caution">
    <text evidence="8">The sequence shown here is derived from an EMBL/GenBank/DDBJ whole genome shotgun (WGS) entry which is preliminary data.</text>
</comment>
<dbReference type="GO" id="GO:0003677">
    <property type="term" value="F:DNA binding"/>
    <property type="evidence" value="ECO:0007669"/>
    <property type="project" value="UniProtKB-KW"/>
</dbReference>
<keyword evidence="2" id="KW-0805">Transcription regulation</keyword>
<dbReference type="RefSeq" id="WP_119315969.1">
    <property type="nucleotide sequence ID" value="NZ_QXDL01000154.1"/>
</dbReference>
<dbReference type="PROSITE" id="PS00622">
    <property type="entry name" value="HTH_LUXR_1"/>
    <property type="match status" value="1"/>
</dbReference>
<dbReference type="SUPFAM" id="SSF52172">
    <property type="entry name" value="CheY-like"/>
    <property type="match status" value="1"/>
</dbReference>
<dbReference type="InterPro" id="IPR000792">
    <property type="entry name" value="Tscrpt_reg_LuxR_C"/>
</dbReference>
<keyword evidence="4" id="KW-0804">Transcription</keyword>
<dbReference type="InterPro" id="IPR058245">
    <property type="entry name" value="NreC/VraR/RcsB-like_REC"/>
</dbReference>
<dbReference type="Proteomes" id="UP000265715">
    <property type="component" value="Unassembled WGS sequence"/>
</dbReference>
<dbReference type="InterPro" id="IPR016032">
    <property type="entry name" value="Sig_transdc_resp-reg_C-effctor"/>
</dbReference>
<dbReference type="EMBL" id="QXDL01000154">
    <property type="protein sequence ID" value="RIH81719.1"/>
    <property type="molecule type" value="Genomic_DNA"/>
</dbReference>
<dbReference type="InterPro" id="IPR039420">
    <property type="entry name" value="WalR-like"/>
</dbReference>
<dbReference type="SMART" id="SM00421">
    <property type="entry name" value="HTH_LUXR"/>
    <property type="match status" value="1"/>
</dbReference>
<dbReference type="SUPFAM" id="SSF46894">
    <property type="entry name" value="C-terminal effector domain of the bipartite response regulators"/>
    <property type="match status" value="1"/>
</dbReference>
<accession>A0A399EEZ0</accession>
<dbReference type="PROSITE" id="PS50043">
    <property type="entry name" value="HTH_LUXR_2"/>
    <property type="match status" value="1"/>
</dbReference>
<feature type="domain" description="HTH luxR-type" evidence="6">
    <location>
        <begin position="143"/>
        <end position="208"/>
    </location>
</feature>
<dbReference type="PROSITE" id="PS50110">
    <property type="entry name" value="RESPONSE_REGULATORY"/>
    <property type="match status" value="1"/>
</dbReference>
<dbReference type="AlphaFoldDB" id="A0A399EEZ0"/>
<evidence type="ECO:0000256" key="1">
    <source>
        <dbReference type="ARBA" id="ARBA00022553"/>
    </source>
</evidence>
<dbReference type="PANTHER" id="PTHR43214:SF24">
    <property type="entry name" value="TRANSCRIPTIONAL REGULATORY PROTEIN NARL-RELATED"/>
    <property type="match status" value="1"/>
</dbReference>
<name>A0A399EEZ0_9DEIN</name>
<dbReference type="InterPro" id="IPR011006">
    <property type="entry name" value="CheY-like_superfamily"/>
</dbReference>
<organism evidence="8 9">
    <name type="scientific">Calidithermus terrae</name>
    <dbReference type="NCBI Taxonomy" id="1408545"/>
    <lineage>
        <taxon>Bacteria</taxon>
        <taxon>Thermotogati</taxon>
        <taxon>Deinococcota</taxon>
        <taxon>Deinococci</taxon>
        <taxon>Thermales</taxon>
        <taxon>Thermaceae</taxon>
        <taxon>Calidithermus</taxon>
    </lineage>
</organism>
<dbReference type="PRINTS" id="PR00038">
    <property type="entry name" value="HTHLUXR"/>
</dbReference>
<keyword evidence="3" id="KW-0238">DNA-binding</keyword>
<keyword evidence="1 5" id="KW-0597">Phosphoprotein</keyword>
<feature type="modified residue" description="4-aspartylphosphate" evidence="5">
    <location>
        <position position="59"/>
    </location>
</feature>
<dbReference type="Gene3D" id="3.40.50.2300">
    <property type="match status" value="1"/>
</dbReference>
<evidence type="ECO:0000256" key="2">
    <source>
        <dbReference type="ARBA" id="ARBA00023015"/>
    </source>
</evidence>
<evidence type="ECO:0000256" key="4">
    <source>
        <dbReference type="ARBA" id="ARBA00023163"/>
    </source>
</evidence>
<dbReference type="GO" id="GO:0000160">
    <property type="term" value="P:phosphorelay signal transduction system"/>
    <property type="evidence" value="ECO:0007669"/>
    <property type="project" value="InterPro"/>
</dbReference>
<evidence type="ECO:0000313" key="9">
    <source>
        <dbReference type="Proteomes" id="UP000265715"/>
    </source>
</evidence>
<evidence type="ECO:0000313" key="8">
    <source>
        <dbReference type="EMBL" id="RIH81719.1"/>
    </source>
</evidence>
<keyword evidence="9" id="KW-1185">Reference proteome</keyword>
<protein>
    <submittedName>
        <fullName evidence="8">Response regulator protein VraR</fullName>
    </submittedName>
</protein>
<dbReference type="InterPro" id="IPR001789">
    <property type="entry name" value="Sig_transdc_resp-reg_receiver"/>
</dbReference>
<dbReference type="CDD" id="cd17535">
    <property type="entry name" value="REC_NarL-like"/>
    <property type="match status" value="1"/>
</dbReference>
<dbReference type="CDD" id="cd06170">
    <property type="entry name" value="LuxR_C_like"/>
    <property type="match status" value="1"/>
</dbReference>
<dbReference type="Pfam" id="PF00196">
    <property type="entry name" value="GerE"/>
    <property type="match status" value="1"/>
</dbReference>
<dbReference type="Pfam" id="PF00072">
    <property type="entry name" value="Response_reg"/>
    <property type="match status" value="1"/>
</dbReference>
<evidence type="ECO:0000256" key="3">
    <source>
        <dbReference type="ARBA" id="ARBA00023125"/>
    </source>
</evidence>
<sequence>MKASEAVSVVVADAYPVVLSGCCRLIASNPRIKVRGHTTRADDLLALVGLLRPQVLVTDLNFPGVDGAELVAAARERSPQTQVLVFSDLHNHAAVLRVLQAGACSFLLKESSAAELTEAILATAAGKSCFSPPIAGVLLESLRKPALEPISAREGQILTLVARGLSNQDIARELGIAESTVKTHLVRLFAKLEVQDRTAAIVVALQRNLIRLEKPGVFPLAG</sequence>
<feature type="domain" description="Response regulatory" evidence="7">
    <location>
        <begin position="8"/>
        <end position="124"/>
    </location>
</feature>
<gene>
    <name evidence="8" type="primary">vraR_4</name>
    <name evidence="8" type="ORF">Mterra_03001</name>
</gene>
<dbReference type="OrthoDB" id="9797341at2"/>
<evidence type="ECO:0000256" key="5">
    <source>
        <dbReference type="PROSITE-ProRule" id="PRU00169"/>
    </source>
</evidence>
<dbReference type="GO" id="GO:0006355">
    <property type="term" value="P:regulation of DNA-templated transcription"/>
    <property type="evidence" value="ECO:0007669"/>
    <property type="project" value="InterPro"/>
</dbReference>